<dbReference type="EMBL" id="CP035758">
    <property type="protein sequence ID" value="QBD78955.1"/>
    <property type="molecule type" value="Genomic_DNA"/>
</dbReference>
<evidence type="ECO:0000313" key="2">
    <source>
        <dbReference type="EMBL" id="QBD78955.1"/>
    </source>
</evidence>
<organism evidence="2 3">
    <name type="scientific">Ktedonosporobacter rubrisoli</name>
    <dbReference type="NCBI Taxonomy" id="2509675"/>
    <lineage>
        <taxon>Bacteria</taxon>
        <taxon>Bacillati</taxon>
        <taxon>Chloroflexota</taxon>
        <taxon>Ktedonobacteria</taxon>
        <taxon>Ktedonobacterales</taxon>
        <taxon>Ktedonosporobacteraceae</taxon>
        <taxon>Ktedonosporobacter</taxon>
    </lineage>
</organism>
<gene>
    <name evidence="2" type="ORF">EPA93_24415</name>
</gene>
<dbReference type="RefSeq" id="WP_129890008.1">
    <property type="nucleotide sequence ID" value="NZ_CP035758.1"/>
</dbReference>
<keyword evidence="3" id="KW-1185">Reference proteome</keyword>
<protein>
    <submittedName>
        <fullName evidence="2">Uncharacterized protein</fullName>
    </submittedName>
</protein>
<dbReference type="Proteomes" id="UP000290365">
    <property type="component" value="Chromosome"/>
</dbReference>
<proteinExistence type="predicted"/>
<feature type="compositionally biased region" description="Basic and acidic residues" evidence="1">
    <location>
        <begin position="9"/>
        <end position="21"/>
    </location>
</feature>
<feature type="region of interest" description="Disordered" evidence="1">
    <location>
        <begin position="9"/>
        <end position="30"/>
    </location>
</feature>
<dbReference type="AlphaFoldDB" id="A0A4P6JUE3"/>
<sequence>MAIKDVLHEDWKDEASKHTDDEMTGIENDDMDVEPPKLFYTISWERWMELQSQTIQALSWFQHAAEHPNAHSLVHAAEDLMTVAFEVLREAALWVPYQDIPYCEIPEEFSIHKTYRRKK</sequence>
<evidence type="ECO:0000256" key="1">
    <source>
        <dbReference type="SAM" id="MobiDB-lite"/>
    </source>
</evidence>
<evidence type="ECO:0000313" key="3">
    <source>
        <dbReference type="Proteomes" id="UP000290365"/>
    </source>
</evidence>
<dbReference type="KEGG" id="kbs:EPA93_24415"/>
<reference evidence="2 3" key="1">
    <citation type="submission" date="2019-01" db="EMBL/GenBank/DDBJ databases">
        <title>Ktedonosporobacter rubrisoli SCAWS-G2.</title>
        <authorList>
            <person name="Huang Y."/>
            <person name="Yan B."/>
        </authorList>
    </citation>
    <scope>NUCLEOTIDE SEQUENCE [LARGE SCALE GENOMIC DNA]</scope>
    <source>
        <strain evidence="2 3">SCAWS-G2</strain>
    </source>
</reference>
<name>A0A4P6JUE3_KTERU</name>
<accession>A0A4P6JUE3</accession>